<dbReference type="PANTHER" id="PTHR36838:SF1">
    <property type="entry name" value="SLR1864 PROTEIN"/>
    <property type="match status" value="1"/>
</dbReference>
<comment type="subcellular location">
    <subcellularLocation>
        <location evidence="1">Cell membrane</location>
        <topology evidence="1">Multi-pass membrane protein</topology>
    </subcellularLocation>
</comment>
<keyword evidence="5 8" id="KW-0812">Transmembrane</keyword>
<keyword evidence="4" id="KW-1003">Cell membrane</keyword>
<feature type="transmembrane region" description="Helical" evidence="8">
    <location>
        <begin position="28"/>
        <end position="46"/>
    </location>
</feature>
<evidence type="ECO:0000256" key="4">
    <source>
        <dbReference type="ARBA" id="ARBA00022475"/>
    </source>
</evidence>
<evidence type="ECO:0000313" key="10">
    <source>
        <dbReference type="Proteomes" id="UP000664904"/>
    </source>
</evidence>
<evidence type="ECO:0000256" key="7">
    <source>
        <dbReference type="ARBA" id="ARBA00023136"/>
    </source>
</evidence>
<proteinExistence type="inferred from homology"/>
<dbReference type="Gene3D" id="1.20.1530.20">
    <property type="match status" value="1"/>
</dbReference>
<evidence type="ECO:0000256" key="8">
    <source>
        <dbReference type="SAM" id="Phobius"/>
    </source>
</evidence>
<dbReference type="EMBL" id="CP072133">
    <property type="protein sequence ID" value="QTH71705.1"/>
    <property type="molecule type" value="Genomic_DNA"/>
</dbReference>
<keyword evidence="6 8" id="KW-1133">Transmembrane helix</keyword>
<organism evidence="9 10">
    <name type="scientific">Pseudoalteromonas xiamenensis</name>
    <dbReference type="NCBI Taxonomy" id="882626"/>
    <lineage>
        <taxon>Bacteria</taxon>
        <taxon>Pseudomonadati</taxon>
        <taxon>Pseudomonadota</taxon>
        <taxon>Gammaproteobacteria</taxon>
        <taxon>Alteromonadales</taxon>
        <taxon>Pseudoalteromonadaceae</taxon>
        <taxon>Pseudoalteromonas</taxon>
    </lineage>
</organism>
<dbReference type="AlphaFoldDB" id="A0A975DIC6"/>
<feature type="transmembrane region" description="Helical" evidence="8">
    <location>
        <begin position="250"/>
        <end position="273"/>
    </location>
</feature>
<feature type="transmembrane region" description="Helical" evidence="8">
    <location>
        <begin position="58"/>
        <end position="77"/>
    </location>
</feature>
<dbReference type="PANTHER" id="PTHR36838">
    <property type="entry name" value="AUXIN EFFLUX CARRIER FAMILY PROTEIN"/>
    <property type="match status" value="1"/>
</dbReference>
<feature type="transmembrane region" description="Helical" evidence="8">
    <location>
        <begin position="156"/>
        <end position="175"/>
    </location>
</feature>
<dbReference type="InterPro" id="IPR038770">
    <property type="entry name" value="Na+/solute_symporter_sf"/>
</dbReference>
<reference evidence="9" key="1">
    <citation type="submission" date="2021-03" db="EMBL/GenBank/DDBJ databases">
        <title>Complete Genome of Pseudoalteromonas xiamenensis STKMTI.2, a new potential marine bacterium producing anti-Vibrio compounds.</title>
        <authorList>
            <person name="Handayani D.P."/>
            <person name="Isnansetyo A."/>
            <person name="Istiqomah I."/>
            <person name="Jumina J."/>
        </authorList>
    </citation>
    <scope>NUCLEOTIDE SEQUENCE</scope>
    <source>
        <strain evidence="9">STKMTI.2</strain>
    </source>
</reference>
<feature type="transmembrane region" description="Helical" evidence="8">
    <location>
        <begin position="279"/>
        <end position="299"/>
    </location>
</feature>
<keyword evidence="7 8" id="KW-0472">Membrane</keyword>
<evidence type="ECO:0000256" key="3">
    <source>
        <dbReference type="ARBA" id="ARBA00022448"/>
    </source>
</evidence>
<accession>A0A975DIC6</accession>
<name>A0A975DIC6_9GAMM</name>
<dbReference type="Pfam" id="PF03547">
    <property type="entry name" value="Mem_trans"/>
    <property type="match status" value="1"/>
</dbReference>
<evidence type="ECO:0000256" key="2">
    <source>
        <dbReference type="ARBA" id="ARBA00010145"/>
    </source>
</evidence>
<sequence length="302" mass="32446">MENFVAILVYLVIGACLRRMPQFPNETGIVLNQYVLFVALPAVVLLKIPQLVFSTDLLLPALIPWVLLLLVVGLVLLAGKVFNWSKNTIAALLVVLPLGNTSFLGFPMVEAFFGSHALPLAIIYDQAGSFVALATYATILAAVFNPAAAKPTFKSMAIKVITFPSFIALVIALLAKGNSYPTIATSILESLSATLVPVIMVAVGFQFQLRLESHEVKPLLFALPVKLLVMPLIAYGIVLQFDVPKVLMQVVVFEAAMPVMISAGAIAIGANLAPRMTSALVALGLVVSFVTLPLWYWVLSNI</sequence>
<feature type="transmembrane region" description="Helical" evidence="8">
    <location>
        <begin position="187"/>
        <end position="207"/>
    </location>
</feature>
<keyword evidence="10" id="KW-1185">Reference proteome</keyword>
<comment type="similarity">
    <text evidence="2">Belongs to the auxin efflux carrier (TC 2.A.69) family.</text>
</comment>
<evidence type="ECO:0000313" key="9">
    <source>
        <dbReference type="EMBL" id="QTH71705.1"/>
    </source>
</evidence>
<dbReference type="RefSeq" id="WP_208843329.1">
    <property type="nucleotide sequence ID" value="NZ_CP072133.1"/>
</dbReference>
<evidence type="ECO:0000256" key="1">
    <source>
        <dbReference type="ARBA" id="ARBA00004651"/>
    </source>
</evidence>
<evidence type="ECO:0000256" key="6">
    <source>
        <dbReference type="ARBA" id="ARBA00022989"/>
    </source>
</evidence>
<dbReference type="KEGG" id="pxi:J5O05_01710"/>
<feature type="transmembrane region" description="Helical" evidence="8">
    <location>
        <begin position="121"/>
        <end position="144"/>
    </location>
</feature>
<feature type="transmembrane region" description="Helical" evidence="8">
    <location>
        <begin position="219"/>
        <end position="238"/>
    </location>
</feature>
<feature type="transmembrane region" description="Helical" evidence="8">
    <location>
        <begin position="89"/>
        <end position="109"/>
    </location>
</feature>
<gene>
    <name evidence="9" type="ORF">J5O05_01710</name>
</gene>
<dbReference type="GO" id="GO:0005886">
    <property type="term" value="C:plasma membrane"/>
    <property type="evidence" value="ECO:0007669"/>
    <property type="project" value="UniProtKB-SubCell"/>
</dbReference>
<dbReference type="Proteomes" id="UP000664904">
    <property type="component" value="Chromosome"/>
</dbReference>
<evidence type="ECO:0000256" key="5">
    <source>
        <dbReference type="ARBA" id="ARBA00022692"/>
    </source>
</evidence>
<dbReference type="GO" id="GO:0055085">
    <property type="term" value="P:transmembrane transport"/>
    <property type="evidence" value="ECO:0007669"/>
    <property type="project" value="InterPro"/>
</dbReference>
<dbReference type="InterPro" id="IPR004776">
    <property type="entry name" value="Mem_transp_PIN-like"/>
</dbReference>
<protein>
    <submittedName>
        <fullName evidence="9">AEC family transporter</fullName>
    </submittedName>
</protein>
<keyword evidence="3" id="KW-0813">Transport</keyword>